<gene>
    <name evidence="3" type="ORF">DM02DRAFT_612492</name>
</gene>
<protein>
    <submittedName>
        <fullName evidence="3">Uncharacterized protein</fullName>
    </submittedName>
</protein>
<reference evidence="3 4" key="1">
    <citation type="journal article" date="2018" name="Sci. Rep.">
        <title>Comparative genomics provides insights into the lifestyle and reveals functional heterogeneity of dark septate endophytic fungi.</title>
        <authorList>
            <person name="Knapp D.G."/>
            <person name="Nemeth J.B."/>
            <person name="Barry K."/>
            <person name="Hainaut M."/>
            <person name="Henrissat B."/>
            <person name="Johnson J."/>
            <person name="Kuo A."/>
            <person name="Lim J.H.P."/>
            <person name="Lipzen A."/>
            <person name="Nolan M."/>
            <person name="Ohm R.A."/>
            <person name="Tamas L."/>
            <person name="Grigoriev I.V."/>
            <person name="Spatafora J.W."/>
            <person name="Nagy L.G."/>
            <person name="Kovacs G.M."/>
        </authorList>
    </citation>
    <scope>NUCLEOTIDE SEQUENCE [LARGE SCALE GENOMIC DNA]</scope>
    <source>
        <strain evidence="3 4">DSE2036</strain>
    </source>
</reference>
<evidence type="ECO:0000313" key="3">
    <source>
        <dbReference type="EMBL" id="PVI03138.1"/>
    </source>
</evidence>
<accession>A0A2V1DXQ1</accession>
<feature type="coiled-coil region" evidence="1">
    <location>
        <begin position="298"/>
        <end position="334"/>
    </location>
</feature>
<feature type="region of interest" description="Disordered" evidence="2">
    <location>
        <begin position="1"/>
        <end position="29"/>
    </location>
</feature>
<dbReference type="EMBL" id="KZ805335">
    <property type="protein sequence ID" value="PVI03138.1"/>
    <property type="molecule type" value="Genomic_DNA"/>
</dbReference>
<proteinExistence type="predicted"/>
<sequence length="385" mass="43331">MSAPLLGFPGSPIADEDMLSGDDGNRDEKGTHIVAAHTAEVADVLTASLTPDEKSMIDALPFDRIKIEDCNQYADVNISSSSKSEFASSICKRPGKKYVMMRIGDVLDNGESKPLWAFLSQRRTSKILPTVVFITKCPERGFKKIVSKGLEIQRTWMMYPEFAFATGRTLSTLIKHYFFKAGYTVPYELKFNKKPLYSHGLLRAAESYRRSIPRERSIKLEAPDPEFIVDLTGEPELPEDLAMDVDITASNASIPPDDLSSQSQEPRSASESAPSTAPTLSGFEVLENFNSTWDSLGKQEAEKKADKYANKNALAEDEEEEQMLLDKLDQLRSEIDRRRKRDESIAAEIDDIKQQKDVLLATMPLPMQKFFKNAYNHQRNTDQEQ</sequence>
<feature type="region of interest" description="Disordered" evidence="2">
    <location>
        <begin position="250"/>
        <end position="280"/>
    </location>
</feature>
<evidence type="ECO:0000313" key="4">
    <source>
        <dbReference type="Proteomes" id="UP000244855"/>
    </source>
</evidence>
<name>A0A2V1DXQ1_9PLEO</name>
<dbReference type="AlphaFoldDB" id="A0A2V1DXQ1"/>
<keyword evidence="1" id="KW-0175">Coiled coil</keyword>
<keyword evidence="4" id="KW-1185">Reference proteome</keyword>
<feature type="compositionally biased region" description="Low complexity" evidence="2">
    <location>
        <begin position="259"/>
        <end position="280"/>
    </location>
</feature>
<organism evidence="3 4">
    <name type="scientific">Periconia macrospinosa</name>
    <dbReference type="NCBI Taxonomy" id="97972"/>
    <lineage>
        <taxon>Eukaryota</taxon>
        <taxon>Fungi</taxon>
        <taxon>Dikarya</taxon>
        <taxon>Ascomycota</taxon>
        <taxon>Pezizomycotina</taxon>
        <taxon>Dothideomycetes</taxon>
        <taxon>Pleosporomycetidae</taxon>
        <taxon>Pleosporales</taxon>
        <taxon>Massarineae</taxon>
        <taxon>Periconiaceae</taxon>
        <taxon>Periconia</taxon>
    </lineage>
</organism>
<dbReference type="Proteomes" id="UP000244855">
    <property type="component" value="Unassembled WGS sequence"/>
</dbReference>
<evidence type="ECO:0000256" key="1">
    <source>
        <dbReference type="SAM" id="Coils"/>
    </source>
</evidence>
<evidence type="ECO:0000256" key="2">
    <source>
        <dbReference type="SAM" id="MobiDB-lite"/>
    </source>
</evidence>